<organism evidence="1 2">
    <name type="scientific">Dactylosporangium roseum</name>
    <dbReference type="NCBI Taxonomy" id="47989"/>
    <lineage>
        <taxon>Bacteria</taxon>
        <taxon>Bacillati</taxon>
        <taxon>Actinomycetota</taxon>
        <taxon>Actinomycetes</taxon>
        <taxon>Micromonosporales</taxon>
        <taxon>Micromonosporaceae</taxon>
        <taxon>Dactylosporangium</taxon>
    </lineage>
</organism>
<dbReference type="EMBL" id="CP073721">
    <property type="protein sequence ID" value="UWZ37791.1"/>
    <property type="molecule type" value="Genomic_DNA"/>
</dbReference>
<evidence type="ECO:0000313" key="1">
    <source>
        <dbReference type="EMBL" id="UWZ37791.1"/>
    </source>
</evidence>
<reference evidence="1" key="1">
    <citation type="submission" date="2021-04" db="EMBL/GenBank/DDBJ databases">
        <title>Biosynthetic gene clusters of Dactylosporangioum roseum.</title>
        <authorList>
            <person name="Hartkoorn R.C."/>
            <person name="Beaudoing E."/>
            <person name="Hot D."/>
            <person name="Moureu S."/>
        </authorList>
    </citation>
    <scope>NUCLEOTIDE SEQUENCE</scope>
    <source>
        <strain evidence="1">NRRL B-16295</strain>
    </source>
</reference>
<accession>A0ABY5Z6W2</accession>
<evidence type="ECO:0000313" key="2">
    <source>
        <dbReference type="Proteomes" id="UP001058271"/>
    </source>
</evidence>
<protein>
    <submittedName>
        <fullName evidence="1">Uncharacterized protein</fullName>
    </submittedName>
</protein>
<dbReference type="RefSeq" id="WP_260727154.1">
    <property type="nucleotide sequence ID" value="NZ_BAAABS010000033.1"/>
</dbReference>
<dbReference type="Proteomes" id="UP001058271">
    <property type="component" value="Chromosome"/>
</dbReference>
<name>A0ABY5Z6W2_9ACTN</name>
<sequence length="178" mass="19576">MDATREDLDGLELEHFAEDDVTLTFQRYPDDNGPWMLRMYWQTIDGRRECVGIKLSSMATRAENRAVPPPLQMPATGVPLTPGIVRELRIGDLIRAERERLDETRDAPAVRPAGLRESTWRRLQEVAAIYRAAYSAGGKPTTAVAERFGLTVGGASSLVSRARDVGLLPPTSRGASQG</sequence>
<gene>
    <name evidence="1" type="ORF">Drose_05835</name>
</gene>
<keyword evidence="2" id="KW-1185">Reference proteome</keyword>
<proteinExistence type="predicted"/>